<proteinExistence type="predicted"/>
<dbReference type="Gene3D" id="1.10.10.10">
    <property type="entry name" value="Winged helix-like DNA-binding domain superfamily/Winged helix DNA-binding domain"/>
    <property type="match status" value="1"/>
</dbReference>
<evidence type="ECO:0000313" key="2">
    <source>
        <dbReference type="EMBL" id="MBB6636131.1"/>
    </source>
</evidence>
<dbReference type="GO" id="GO:0043138">
    <property type="term" value="F:3'-5' DNA helicase activity"/>
    <property type="evidence" value="ECO:0007669"/>
    <property type="project" value="InterPro"/>
</dbReference>
<sequence length="253" mass="29854">MSKKTRVPPMTEREIRAILRAADDIIAEGGRTLLSRILKGSKEKKLLELGLDRNPSYGFYSDVSLDEIMEKVDRTLHSGYLEIEMNGKLPTIVFTPLGWVIERERRAEEFLREWDQWLENGVVPMSMEYLKDRNRGMIFLFLYKIVCTGDPKYIPFLKQWESVDYRKVREEIRHTIKSLMLRDSLTDEDWDKLKRERFEALTIRSKKPVFLHCKGCDRYFVLDELDPELYEGDGLKLPEACCNCEDKKKDSRS</sequence>
<dbReference type="InterPro" id="IPR036390">
    <property type="entry name" value="WH_DNA-bd_sf"/>
</dbReference>
<feature type="domain" description="RQC" evidence="1">
    <location>
        <begin position="14"/>
        <end position="105"/>
    </location>
</feature>
<dbReference type="RefSeq" id="WP_185121360.1">
    <property type="nucleotide sequence ID" value="NZ_JACJVQ010000017.1"/>
</dbReference>
<gene>
    <name evidence="2" type="ORF">H7B67_18575</name>
</gene>
<dbReference type="SUPFAM" id="SSF46785">
    <property type="entry name" value="Winged helix' DNA-binding domain"/>
    <property type="match status" value="1"/>
</dbReference>
<dbReference type="GO" id="GO:0006260">
    <property type="term" value="P:DNA replication"/>
    <property type="evidence" value="ECO:0007669"/>
    <property type="project" value="InterPro"/>
</dbReference>
<keyword evidence="2" id="KW-0378">Hydrolase</keyword>
<evidence type="ECO:0000259" key="1">
    <source>
        <dbReference type="Pfam" id="PF09382"/>
    </source>
</evidence>
<organism evidence="2 3">
    <name type="scientific">Cohnella thailandensis</name>
    <dbReference type="NCBI Taxonomy" id="557557"/>
    <lineage>
        <taxon>Bacteria</taxon>
        <taxon>Bacillati</taxon>
        <taxon>Bacillota</taxon>
        <taxon>Bacilli</taxon>
        <taxon>Bacillales</taxon>
        <taxon>Paenibacillaceae</taxon>
        <taxon>Cohnella</taxon>
    </lineage>
</organism>
<dbReference type="InterPro" id="IPR018982">
    <property type="entry name" value="RQC_domain"/>
</dbReference>
<reference evidence="2 3" key="1">
    <citation type="submission" date="2020-08" db="EMBL/GenBank/DDBJ databases">
        <title>Cohnella phylogeny.</title>
        <authorList>
            <person name="Dunlap C."/>
        </authorList>
    </citation>
    <scope>NUCLEOTIDE SEQUENCE [LARGE SCALE GENOMIC DNA]</scope>
    <source>
        <strain evidence="2 3">DSM 25241</strain>
    </source>
</reference>
<accession>A0A841T4S2</accession>
<dbReference type="Pfam" id="PF09382">
    <property type="entry name" value="RQC"/>
    <property type="match status" value="1"/>
</dbReference>
<dbReference type="GO" id="GO:0006281">
    <property type="term" value="P:DNA repair"/>
    <property type="evidence" value="ECO:0007669"/>
    <property type="project" value="InterPro"/>
</dbReference>
<dbReference type="AlphaFoldDB" id="A0A841T4S2"/>
<dbReference type="Proteomes" id="UP000535838">
    <property type="component" value="Unassembled WGS sequence"/>
</dbReference>
<protein>
    <submittedName>
        <fullName evidence="2">Superfamily II DNA helicase</fullName>
    </submittedName>
</protein>
<dbReference type="EMBL" id="JACJVQ010000017">
    <property type="protein sequence ID" value="MBB6636131.1"/>
    <property type="molecule type" value="Genomic_DNA"/>
</dbReference>
<keyword evidence="2" id="KW-0067">ATP-binding</keyword>
<evidence type="ECO:0000313" key="3">
    <source>
        <dbReference type="Proteomes" id="UP000535838"/>
    </source>
</evidence>
<keyword evidence="2" id="KW-0547">Nucleotide-binding</keyword>
<dbReference type="NCBIfam" id="NF041107">
    <property type="entry name" value="RQC_minor_1"/>
    <property type="match status" value="1"/>
</dbReference>
<name>A0A841T4S2_9BACL</name>
<dbReference type="InterPro" id="IPR036388">
    <property type="entry name" value="WH-like_DNA-bd_sf"/>
</dbReference>
<keyword evidence="3" id="KW-1185">Reference proteome</keyword>
<keyword evidence="2" id="KW-0347">Helicase</keyword>
<comment type="caution">
    <text evidence="2">The sequence shown here is derived from an EMBL/GenBank/DDBJ whole genome shotgun (WGS) entry which is preliminary data.</text>
</comment>